<keyword evidence="7 10" id="KW-1133">Transmembrane helix</keyword>
<comment type="subcellular location">
    <subcellularLocation>
        <location evidence="1">Cell membrane</location>
        <topology evidence="1">Multi-pass membrane protein</topology>
    </subcellularLocation>
</comment>
<dbReference type="Proteomes" id="UP001629536">
    <property type="component" value="Unassembled WGS sequence"/>
</dbReference>
<sequence length="439" mass="49348">MQDGNLIKKYLKFVSLSIGGIIFYSIYSVVDGIFVGRGIGVEALSAVNVTIPFITFLFSLSMLFSIGSLNIVSFSLGKNDKKRADNYFTQTVLIAALVGMLISLISFFNINSIVDFLGKNEEVKSYAVDYAKVISIFSPFIILTYVFELLVKAEGKPTIGFILMLISASINIVLDYLFVFYYNFGIKGAAWATGISQFIPSVLYAIYFSSQKLRLNFVKIKFNFTIIKNIIKYGIPAFLAELSTGFIIFIFNTKLAATLGIKGLAIFSIIMYILNLFTNIMLSVNQGTQPLIAYYIGKKDIKSVKLLKKMMYSIVLGITILVFLVIQIWTDEIINIFLDETKLKFLNEAIMDIRIYSFALLILGFNIVTGGYLTAVRMPKKEFIINILRGYVLVALSVNIIPLIFGVNSIWYAMIVSEFITLFVSIVFLLNIKRGKLEY</sequence>
<evidence type="ECO:0000313" key="11">
    <source>
        <dbReference type="EMBL" id="MFM1525520.1"/>
    </source>
</evidence>
<dbReference type="PANTHER" id="PTHR43823:SF3">
    <property type="entry name" value="MULTIDRUG EXPORT PROTEIN MEPA"/>
    <property type="match status" value="1"/>
</dbReference>
<dbReference type="CDD" id="cd13143">
    <property type="entry name" value="MATE_MepA_like"/>
    <property type="match status" value="1"/>
</dbReference>
<evidence type="ECO:0000256" key="3">
    <source>
        <dbReference type="ARBA" id="ARBA00022106"/>
    </source>
</evidence>
<evidence type="ECO:0000256" key="8">
    <source>
        <dbReference type="ARBA" id="ARBA00023136"/>
    </source>
</evidence>
<evidence type="ECO:0000256" key="6">
    <source>
        <dbReference type="ARBA" id="ARBA00022692"/>
    </source>
</evidence>
<accession>A0ABW9F7W6</accession>
<evidence type="ECO:0000256" key="1">
    <source>
        <dbReference type="ARBA" id="ARBA00004651"/>
    </source>
</evidence>
<dbReference type="InterPro" id="IPR045070">
    <property type="entry name" value="MATE_MepA-like"/>
</dbReference>
<name>A0ABW9F7W6_9FIRM</name>
<feature type="transmembrane region" description="Helical" evidence="10">
    <location>
        <begin position="387"/>
        <end position="405"/>
    </location>
</feature>
<evidence type="ECO:0000256" key="4">
    <source>
        <dbReference type="ARBA" id="ARBA00022448"/>
    </source>
</evidence>
<keyword evidence="9" id="KW-0046">Antibiotic resistance</keyword>
<feature type="transmembrane region" description="Helical" evidence="10">
    <location>
        <begin position="130"/>
        <end position="151"/>
    </location>
</feature>
<dbReference type="PIRSF" id="PIRSF006603">
    <property type="entry name" value="DinF"/>
    <property type="match status" value="1"/>
</dbReference>
<dbReference type="RefSeq" id="WP_408126902.1">
    <property type="nucleotide sequence ID" value="NZ_JBFNFH010000021.1"/>
</dbReference>
<dbReference type="InterPro" id="IPR048279">
    <property type="entry name" value="MdtK-like"/>
</dbReference>
<feature type="transmembrane region" description="Helical" evidence="10">
    <location>
        <begin position="310"/>
        <end position="329"/>
    </location>
</feature>
<feature type="transmembrane region" description="Helical" evidence="10">
    <location>
        <begin position="88"/>
        <end position="110"/>
    </location>
</feature>
<feature type="transmembrane region" description="Helical" evidence="10">
    <location>
        <begin position="263"/>
        <end position="282"/>
    </location>
</feature>
<feature type="transmembrane region" description="Helical" evidence="10">
    <location>
        <begin position="353"/>
        <end position="375"/>
    </location>
</feature>
<keyword evidence="8 10" id="KW-0472">Membrane</keyword>
<feature type="transmembrane region" description="Helical" evidence="10">
    <location>
        <begin position="158"/>
        <end position="182"/>
    </location>
</feature>
<evidence type="ECO:0000256" key="10">
    <source>
        <dbReference type="SAM" id="Phobius"/>
    </source>
</evidence>
<dbReference type="InterPro" id="IPR051327">
    <property type="entry name" value="MATE_MepA_subfamily"/>
</dbReference>
<evidence type="ECO:0000256" key="2">
    <source>
        <dbReference type="ARBA" id="ARBA00008417"/>
    </source>
</evidence>
<keyword evidence="6 10" id="KW-0812">Transmembrane</keyword>
<evidence type="ECO:0000256" key="9">
    <source>
        <dbReference type="ARBA" id="ARBA00023251"/>
    </source>
</evidence>
<feature type="transmembrane region" description="Helical" evidence="10">
    <location>
        <begin position="12"/>
        <end position="30"/>
    </location>
</feature>
<reference evidence="11 12" key="1">
    <citation type="journal article" date="2024" name="Front. Microbiol.">
        <title>Pangenomic and biochemical analyses of Helcococcus ovis reveal widespread tetracycline resistance and a novel bacterial species, Helcococcus bovis.</title>
        <authorList>
            <person name="Cunha F."/>
            <person name="Zhai Y."/>
            <person name="Casaro S."/>
            <person name="Jones K.L."/>
            <person name="Hernandez M."/>
            <person name="Bisinotto R.S."/>
            <person name="Kariyawasam S."/>
            <person name="Brown M.B."/>
            <person name="Phillips A."/>
            <person name="Jeong K.C."/>
            <person name="Galvao K.N."/>
        </authorList>
    </citation>
    <scope>NUCLEOTIDE SEQUENCE [LARGE SCALE GENOMIC DNA]</scope>
    <source>
        <strain evidence="11 12">KG197</strain>
    </source>
</reference>
<dbReference type="Pfam" id="PF01554">
    <property type="entry name" value="MatE"/>
    <property type="match status" value="2"/>
</dbReference>
<feature type="transmembrane region" description="Helical" evidence="10">
    <location>
        <begin position="50"/>
        <end position="76"/>
    </location>
</feature>
<keyword evidence="12" id="KW-1185">Reference proteome</keyword>
<feature type="transmembrane region" description="Helical" evidence="10">
    <location>
        <begin position="411"/>
        <end position="432"/>
    </location>
</feature>
<dbReference type="EMBL" id="JBFNFH010000021">
    <property type="protein sequence ID" value="MFM1525520.1"/>
    <property type="molecule type" value="Genomic_DNA"/>
</dbReference>
<dbReference type="PANTHER" id="PTHR43823">
    <property type="entry name" value="SPORULATION PROTEIN YKVU"/>
    <property type="match status" value="1"/>
</dbReference>
<dbReference type="InterPro" id="IPR002528">
    <property type="entry name" value="MATE_fam"/>
</dbReference>
<organism evidence="11 12">
    <name type="scientific">Helcococcus bovis</name>
    <dbReference type="NCBI Taxonomy" id="3153252"/>
    <lineage>
        <taxon>Bacteria</taxon>
        <taxon>Bacillati</taxon>
        <taxon>Bacillota</taxon>
        <taxon>Tissierellia</taxon>
        <taxon>Tissierellales</taxon>
        <taxon>Peptoniphilaceae</taxon>
        <taxon>Helcococcus</taxon>
    </lineage>
</organism>
<evidence type="ECO:0000313" key="12">
    <source>
        <dbReference type="Proteomes" id="UP001629536"/>
    </source>
</evidence>
<feature type="transmembrane region" description="Helical" evidence="10">
    <location>
        <begin position="230"/>
        <end position="251"/>
    </location>
</feature>
<comment type="similarity">
    <text evidence="2">Belongs to the multi antimicrobial extrusion (MATE) (TC 2.A.66.1) family. MepA subfamily.</text>
</comment>
<gene>
    <name evidence="11" type="ORF">ABGF40_07600</name>
</gene>
<proteinExistence type="inferred from homology"/>
<feature type="transmembrane region" description="Helical" evidence="10">
    <location>
        <begin position="188"/>
        <end position="209"/>
    </location>
</feature>
<dbReference type="NCBIfam" id="TIGR00797">
    <property type="entry name" value="matE"/>
    <property type="match status" value="1"/>
</dbReference>
<evidence type="ECO:0000256" key="7">
    <source>
        <dbReference type="ARBA" id="ARBA00022989"/>
    </source>
</evidence>
<keyword evidence="5" id="KW-1003">Cell membrane</keyword>
<evidence type="ECO:0000256" key="5">
    <source>
        <dbReference type="ARBA" id="ARBA00022475"/>
    </source>
</evidence>
<keyword evidence="4" id="KW-0813">Transport</keyword>
<comment type="caution">
    <text evidence="11">The sequence shown here is derived from an EMBL/GenBank/DDBJ whole genome shotgun (WGS) entry which is preliminary data.</text>
</comment>
<protein>
    <recommendedName>
        <fullName evidence="3">Multidrug export protein MepA</fullName>
    </recommendedName>
</protein>